<dbReference type="AlphaFoldDB" id="A0A7G5GPL4"/>
<protein>
    <submittedName>
        <fullName evidence="3">ThuA domain-containing protein</fullName>
    </submittedName>
</protein>
<gene>
    <name evidence="3" type="ORF">H3H32_22815</name>
</gene>
<dbReference type="KEGG" id="sfol:H3H32_22815"/>
<dbReference type="Pfam" id="PF06283">
    <property type="entry name" value="ThuA"/>
    <property type="match status" value="1"/>
</dbReference>
<dbReference type="SUPFAM" id="SSF52317">
    <property type="entry name" value="Class I glutamine amidotransferase-like"/>
    <property type="match status" value="1"/>
</dbReference>
<dbReference type="RefSeq" id="WP_182457920.1">
    <property type="nucleotide sequence ID" value="NZ_CP059732.1"/>
</dbReference>
<dbReference type="InterPro" id="IPR029010">
    <property type="entry name" value="ThuA-like"/>
</dbReference>
<dbReference type="Gene3D" id="3.40.50.880">
    <property type="match status" value="1"/>
</dbReference>
<evidence type="ECO:0000313" key="4">
    <source>
        <dbReference type="Proteomes" id="UP000515369"/>
    </source>
</evidence>
<dbReference type="EMBL" id="CP059732">
    <property type="protein sequence ID" value="QMW00806.1"/>
    <property type="molecule type" value="Genomic_DNA"/>
</dbReference>
<dbReference type="PANTHER" id="PTHR40469">
    <property type="entry name" value="SECRETED GLYCOSYL HYDROLASE"/>
    <property type="match status" value="1"/>
</dbReference>
<dbReference type="Proteomes" id="UP000515369">
    <property type="component" value="Chromosome"/>
</dbReference>
<evidence type="ECO:0000259" key="2">
    <source>
        <dbReference type="Pfam" id="PF06283"/>
    </source>
</evidence>
<feature type="signal peptide" evidence="1">
    <location>
        <begin position="1"/>
        <end position="20"/>
    </location>
</feature>
<feature type="domain" description="ThuA-like" evidence="2">
    <location>
        <begin position="37"/>
        <end position="260"/>
    </location>
</feature>
<sequence length="267" mass="30109">MRSRSLLYFSTLIFTISLLAGGTMSTCAQSPKSSFRVVAIAEKNGGVHAPFVAEAKKWLAQVASANNFTIDYIENTEPINDAFLANYQLFIQLNYPPYMWTDTAKAAFQKYITEGKGGGWVGFHHASLLGEFDGYAMWPWFSEFMGGIRYKNYIASFAKATVHVEAKLHPCMKGVPASFEVEKEEWYTYNKNPRPNVKVLATVDESTYSPDSNIKMGGDHPVIWSNEHMKARNVYIFMGHHPDLFKNDAFVKIFQNAIFWGAGVPKQ</sequence>
<organism evidence="3 4">
    <name type="scientific">Spirosoma foliorum</name>
    <dbReference type="NCBI Taxonomy" id="2710596"/>
    <lineage>
        <taxon>Bacteria</taxon>
        <taxon>Pseudomonadati</taxon>
        <taxon>Bacteroidota</taxon>
        <taxon>Cytophagia</taxon>
        <taxon>Cytophagales</taxon>
        <taxon>Cytophagaceae</taxon>
        <taxon>Spirosoma</taxon>
    </lineage>
</organism>
<evidence type="ECO:0000256" key="1">
    <source>
        <dbReference type="SAM" id="SignalP"/>
    </source>
</evidence>
<proteinExistence type="predicted"/>
<dbReference type="PANTHER" id="PTHR40469:SF2">
    <property type="entry name" value="GALACTOSE-BINDING DOMAIN-LIKE SUPERFAMILY PROTEIN"/>
    <property type="match status" value="1"/>
</dbReference>
<keyword evidence="4" id="KW-1185">Reference proteome</keyword>
<dbReference type="InterPro" id="IPR029062">
    <property type="entry name" value="Class_I_gatase-like"/>
</dbReference>
<reference evidence="3 4" key="1">
    <citation type="submission" date="2020-07" db="EMBL/GenBank/DDBJ databases">
        <title>Spirosoma foliorum sp. nov., isolated from the leaves on the Nejang mountain Korea, Republic of.</title>
        <authorList>
            <person name="Ho H."/>
            <person name="Lee Y.-J."/>
            <person name="Nurcahyanto D.-A."/>
            <person name="Kim S.-G."/>
        </authorList>
    </citation>
    <scope>NUCLEOTIDE SEQUENCE [LARGE SCALE GENOMIC DNA]</scope>
    <source>
        <strain evidence="3 4">PL0136</strain>
    </source>
</reference>
<evidence type="ECO:0000313" key="3">
    <source>
        <dbReference type="EMBL" id="QMW00806.1"/>
    </source>
</evidence>
<feature type="chain" id="PRO_5028843292" evidence="1">
    <location>
        <begin position="21"/>
        <end position="267"/>
    </location>
</feature>
<name>A0A7G5GPL4_9BACT</name>
<keyword evidence="1" id="KW-0732">Signal</keyword>
<accession>A0A7G5GPL4</accession>